<organism evidence="1 2">
    <name type="scientific">Flammeovirga aprica JL-4</name>
    <dbReference type="NCBI Taxonomy" id="694437"/>
    <lineage>
        <taxon>Bacteria</taxon>
        <taxon>Pseudomonadati</taxon>
        <taxon>Bacteroidota</taxon>
        <taxon>Cytophagia</taxon>
        <taxon>Cytophagales</taxon>
        <taxon>Flammeovirgaceae</taxon>
        <taxon>Flammeovirga</taxon>
    </lineage>
</organism>
<sequence length="181" mass="20061">MLTFVAVLFLTVLLEHSFTVDVHHAIQQVSDEYFLNGSSSGNAADVSVSIPMSNEEYSYIVVDAQDAGEVTNALLSSKQMYADNEDYYAYIYTDGVHEFILDVFTIRGDVSKTIVPKVNYQHNFKINYTTEGIFLIDKGFDNDPIEEDIIKDPVVETIDGASNVVADQFTGYVSGSSAEKI</sequence>
<proteinExistence type="predicted"/>
<evidence type="ECO:0000313" key="1">
    <source>
        <dbReference type="EMBL" id="NME72542.1"/>
    </source>
</evidence>
<accession>A0A7X9S180</accession>
<dbReference type="AlphaFoldDB" id="A0A7X9S180"/>
<protein>
    <submittedName>
        <fullName evidence="1">Uncharacterized protein</fullName>
    </submittedName>
</protein>
<keyword evidence="2" id="KW-1185">Reference proteome</keyword>
<dbReference type="RefSeq" id="WP_169660729.1">
    <property type="nucleotide sequence ID" value="NZ_JABANE010000173.1"/>
</dbReference>
<dbReference type="Proteomes" id="UP000576082">
    <property type="component" value="Unassembled WGS sequence"/>
</dbReference>
<gene>
    <name evidence="1" type="ORF">HHU12_31570</name>
</gene>
<evidence type="ECO:0000313" key="2">
    <source>
        <dbReference type="Proteomes" id="UP000576082"/>
    </source>
</evidence>
<dbReference type="EMBL" id="JABANE010000173">
    <property type="protein sequence ID" value="NME72542.1"/>
    <property type="molecule type" value="Genomic_DNA"/>
</dbReference>
<name>A0A7X9S180_9BACT</name>
<reference evidence="1 2" key="1">
    <citation type="submission" date="2020-04" db="EMBL/GenBank/DDBJ databases">
        <title>Flammeovirga sp. SR4, a novel species isolated from seawater.</title>
        <authorList>
            <person name="Wang X."/>
        </authorList>
    </citation>
    <scope>NUCLEOTIDE SEQUENCE [LARGE SCALE GENOMIC DNA]</scope>
    <source>
        <strain evidence="1 2">ATCC 23126</strain>
    </source>
</reference>
<comment type="caution">
    <text evidence="1">The sequence shown here is derived from an EMBL/GenBank/DDBJ whole genome shotgun (WGS) entry which is preliminary data.</text>
</comment>